<evidence type="ECO:0000256" key="1">
    <source>
        <dbReference type="SAM" id="MobiDB-lite"/>
    </source>
</evidence>
<dbReference type="Pfam" id="PF01926">
    <property type="entry name" value="MMR_HSR1"/>
    <property type="match status" value="1"/>
</dbReference>
<feature type="region of interest" description="Disordered" evidence="1">
    <location>
        <begin position="381"/>
        <end position="479"/>
    </location>
</feature>
<name>A0A1L7XIY4_9HELO</name>
<evidence type="ECO:0000313" key="3">
    <source>
        <dbReference type="EMBL" id="CZR64978.1"/>
    </source>
</evidence>
<proteinExistence type="predicted"/>
<feature type="region of interest" description="Disordered" evidence="1">
    <location>
        <begin position="712"/>
        <end position="736"/>
    </location>
</feature>
<sequence length="902" mass="102372">MHAAILLEQELEETKQRQSWEDTDYESTSSVPDQLRPFLRLDPLPGNIPLLPLYWLLKWARTWSTAARAWLQEPMEVKQCTIAVVGVTGSGKSSFIKRLAGDTSIKIGNTLTSETSEITLYTFTYNLVKYTLLDTPGFNDTTLSDHEIFQTLIKYLAGTKLNGILYLHRITDTRMQGSALRNLTMFRKLCGEDCFKDIVLGTTHWDAVENDIGVKREKELVETEEFWGEMVGRGSRVMRAGLDRDSNLELLQSIRSNVNAVMGWRAEEEMAEEGFYIEPTDAFWSTEELVEVEELRREFEMMENEGGERRARLLRDADEGAKMLTRMRREELREIEEVQKRKVEEVAEELRVKEEAAESRRRARLAEERIRRQEVLAEQRRVEEERRKLYAGPSPRTGLDPSIIPEVKTARKSIHQVAATAQRGDETNPSITSNPRTRRSKLRNQRRAVVPEEGEEPPEQPHPNRVYVGNVDDPSLGNQLSNSPLIVDATLVPESTREILSGRATPAQNLRTTSWDRADSEFEADETMSAAEARLHAAGWSPMDNMNGSELEGNVPYEYDDDDYNYFAETGYGTNENKITNEATAVKPIPKTRQLDGELESENSQDSILNPWAMPMNLTPKIVRTKRKPPNGGLLGTLRGYRDPKQPSKFEAALKKYEERRRRRLAILRIGAEESTADVLREAGQEQELALTRKGRHGPSRGMLSSPLESIAASQPPTLTSKRSPPQNIGSKGASMGLPNNMHLFPFASEPNLDPPTDSAILAVLNKYTSSNLPIPRFEASKRGVRVPKVLGSGPPIQRILALQVDDLISDKANIEAWERGKELLRNASPEAATQHIQSLAETSPLDDEEEEILPMPILKKRLNRRRMNRRRRLLVTIQKRRLLVYRVVSKQNGWKKIQGIE</sequence>
<accession>A0A1L7XIY4</accession>
<dbReference type="Gene3D" id="3.40.50.300">
    <property type="entry name" value="P-loop containing nucleotide triphosphate hydrolases"/>
    <property type="match status" value="1"/>
</dbReference>
<keyword evidence="4" id="KW-1185">Reference proteome</keyword>
<feature type="compositionally biased region" description="Polar residues" evidence="1">
    <location>
        <begin position="712"/>
        <end position="730"/>
    </location>
</feature>
<dbReference type="AlphaFoldDB" id="A0A1L7XIY4"/>
<gene>
    <name evidence="3" type="ORF">PAC_14878</name>
</gene>
<evidence type="ECO:0000313" key="4">
    <source>
        <dbReference type="Proteomes" id="UP000184330"/>
    </source>
</evidence>
<dbReference type="OrthoDB" id="8954335at2759"/>
<dbReference type="InterPro" id="IPR027417">
    <property type="entry name" value="P-loop_NTPase"/>
</dbReference>
<dbReference type="InterPro" id="IPR006073">
    <property type="entry name" value="GTP-bd"/>
</dbReference>
<protein>
    <recommendedName>
        <fullName evidence="2">G domain-containing protein</fullName>
    </recommendedName>
</protein>
<dbReference type="STRING" id="576137.A0A1L7XIY4"/>
<reference evidence="3 4" key="1">
    <citation type="submission" date="2016-03" db="EMBL/GenBank/DDBJ databases">
        <authorList>
            <person name="Ploux O."/>
        </authorList>
    </citation>
    <scope>NUCLEOTIDE SEQUENCE [LARGE SCALE GENOMIC DNA]</scope>
    <source>
        <strain evidence="3 4">UAMH 11012</strain>
    </source>
</reference>
<feature type="compositionally biased region" description="Basic residues" evidence="1">
    <location>
        <begin position="436"/>
        <end position="446"/>
    </location>
</feature>
<feature type="domain" description="G" evidence="2">
    <location>
        <begin position="81"/>
        <end position="168"/>
    </location>
</feature>
<dbReference type="CDD" id="cd00882">
    <property type="entry name" value="Ras_like_GTPase"/>
    <property type="match status" value="1"/>
</dbReference>
<dbReference type="GO" id="GO:0005525">
    <property type="term" value="F:GTP binding"/>
    <property type="evidence" value="ECO:0007669"/>
    <property type="project" value="InterPro"/>
</dbReference>
<dbReference type="EMBL" id="FJOG01000028">
    <property type="protein sequence ID" value="CZR64978.1"/>
    <property type="molecule type" value="Genomic_DNA"/>
</dbReference>
<feature type="region of interest" description="Disordered" evidence="1">
    <location>
        <begin position="625"/>
        <end position="645"/>
    </location>
</feature>
<dbReference type="SUPFAM" id="SSF52540">
    <property type="entry name" value="P-loop containing nucleoside triphosphate hydrolases"/>
    <property type="match status" value="1"/>
</dbReference>
<organism evidence="3 4">
    <name type="scientific">Phialocephala subalpina</name>
    <dbReference type="NCBI Taxonomy" id="576137"/>
    <lineage>
        <taxon>Eukaryota</taxon>
        <taxon>Fungi</taxon>
        <taxon>Dikarya</taxon>
        <taxon>Ascomycota</taxon>
        <taxon>Pezizomycotina</taxon>
        <taxon>Leotiomycetes</taxon>
        <taxon>Helotiales</taxon>
        <taxon>Mollisiaceae</taxon>
        <taxon>Phialocephala</taxon>
        <taxon>Phialocephala fortinii species complex</taxon>
    </lineage>
</organism>
<evidence type="ECO:0000259" key="2">
    <source>
        <dbReference type="Pfam" id="PF01926"/>
    </source>
</evidence>
<dbReference type="Proteomes" id="UP000184330">
    <property type="component" value="Unassembled WGS sequence"/>
</dbReference>